<organism evidence="8 9">
    <name type="scientific">Ligilactobacillus acidipiscis</name>
    <dbReference type="NCBI Taxonomy" id="89059"/>
    <lineage>
        <taxon>Bacteria</taxon>
        <taxon>Bacillati</taxon>
        <taxon>Bacillota</taxon>
        <taxon>Bacilli</taxon>
        <taxon>Lactobacillales</taxon>
        <taxon>Lactobacillaceae</taxon>
        <taxon>Ligilactobacillus</taxon>
    </lineage>
</organism>
<evidence type="ECO:0000256" key="3">
    <source>
        <dbReference type="ARBA" id="ARBA00022692"/>
    </source>
</evidence>
<feature type="transmembrane region" description="Helical" evidence="6">
    <location>
        <begin position="38"/>
        <end position="56"/>
    </location>
</feature>
<evidence type="ECO:0000313" key="7">
    <source>
        <dbReference type="EMBL" id="HJE96206.1"/>
    </source>
</evidence>
<evidence type="ECO:0000313" key="9">
    <source>
        <dbReference type="Proteomes" id="UP000051491"/>
    </source>
</evidence>
<keyword evidence="8" id="KW-0378">Hydrolase</keyword>
<proteinExistence type="predicted"/>
<dbReference type="GeneID" id="95348226"/>
<dbReference type="GO" id="GO:0016787">
    <property type="term" value="F:hydrolase activity"/>
    <property type="evidence" value="ECO:0007669"/>
    <property type="project" value="UniProtKB-KW"/>
</dbReference>
<keyword evidence="4 6" id="KW-1133">Transmembrane helix</keyword>
<dbReference type="PANTHER" id="PTHR33931:SF4">
    <property type="entry name" value="ANTIHOLIN-LIKE PROTEIN LRGA"/>
    <property type="match status" value="1"/>
</dbReference>
<evidence type="ECO:0000256" key="5">
    <source>
        <dbReference type="ARBA" id="ARBA00023136"/>
    </source>
</evidence>
<dbReference type="Proteomes" id="UP000707535">
    <property type="component" value="Unassembled WGS sequence"/>
</dbReference>
<feature type="transmembrane region" description="Helical" evidence="6">
    <location>
        <begin position="12"/>
        <end position="32"/>
    </location>
</feature>
<dbReference type="EMBL" id="DYXG01000014">
    <property type="protein sequence ID" value="HJE96206.1"/>
    <property type="molecule type" value="Genomic_DNA"/>
</dbReference>
<dbReference type="RefSeq" id="WP_035630965.1">
    <property type="nucleotide sequence ID" value="NZ_CP113926.1"/>
</dbReference>
<keyword evidence="5 6" id="KW-0472">Membrane</keyword>
<evidence type="ECO:0000313" key="8">
    <source>
        <dbReference type="EMBL" id="KRN80946.1"/>
    </source>
</evidence>
<evidence type="ECO:0000256" key="6">
    <source>
        <dbReference type="SAM" id="Phobius"/>
    </source>
</evidence>
<dbReference type="PATRIC" id="fig|89059.3.peg.2398"/>
<dbReference type="STRING" id="89059.LAC1533_0122"/>
<dbReference type="Pfam" id="PF03788">
    <property type="entry name" value="LrgA"/>
    <property type="match status" value="1"/>
</dbReference>
<name>A0A0R2JV13_9LACO</name>
<dbReference type="Proteomes" id="UP000051491">
    <property type="component" value="Unassembled WGS sequence"/>
</dbReference>
<feature type="transmembrane region" description="Helical" evidence="6">
    <location>
        <begin position="68"/>
        <end position="90"/>
    </location>
</feature>
<comment type="caution">
    <text evidence="8">The sequence shown here is derived from an EMBL/GenBank/DDBJ whole genome shotgun (WGS) entry which is preliminary data.</text>
</comment>
<reference evidence="7" key="2">
    <citation type="journal article" date="2021" name="PeerJ">
        <title>Extensive microbial diversity within the chicken gut microbiome revealed by metagenomics and culture.</title>
        <authorList>
            <person name="Gilroy R."/>
            <person name="Ravi A."/>
            <person name="Getino M."/>
            <person name="Pursley I."/>
            <person name="Horton D.L."/>
            <person name="Alikhan N.F."/>
            <person name="Baker D."/>
            <person name="Gharbi K."/>
            <person name="Hall N."/>
            <person name="Watson M."/>
            <person name="Adriaenssens E.M."/>
            <person name="Foster-Nyarko E."/>
            <person name="Jarju S."/>
            <person name="Secka A."/>
            <person name="Antonio M."/>
            <person name="Oren A."/>
            <person name="Chaudhuri R.R."/>
            <person name="La Ragione R."/>
            <person name="Hildebrand F."/>
            <person name="Pallen M.J."/>
        </authorList>
    </citation>
    <scope>NUCLEOTIDE SEQUENCE</scope>
    <source>
        <strain evidence="7">CHK174-6876</strain>
    </source>
</reference>
<dbReference type="EMBL" id="JQBK01000099">
    <property type="protein sequence ID" value="KRN80946.1"/>
    <property type="molecule type" value="Genomic_DNA"/>
</dbReference>
<evidence type="ECO:0000256" key="1">
    <source>
        <dbReference type="ARBA" id="ARBA00004651"/>
    </source>
</evidence>
<comment type="subcellular location">
    <subcellularLocation>
        <location evidence="1">Cell membrane</location>
        <topology evidence="1">Multi-pass membrane protein</topology>
    </subcellularLocation>
</comment>
<reference evidence="8 9" key="1">
    <citation type="journal article" date="2015" name="Genome Announc.">
        <title>Expanding the biotechnology potential of lactobacilli through comparative genomics of 213 strains and associated genera.</title>
        <authorList>
            <person name="Sun Z."/>
            <person name="Harris H.M."/>
            <person name="McCann A."/>
            <person name="Guo C."/>
            <person name="Argimon S."/>
            <person name="Zhang W."/>
            <person name="Yang X."/>
            <person name="Jeffery I.B."/>
            <person name="Cooney J.C."/>
            <person name="Kagawa T.F."/>
            <person name="Liu W."/>
            <person name="Song Y."/>
            <person name="Salvetti E."/>
            <person name="Wrobel A."/>
            <person name="Rasinkangas P."/>
            <person name="Parkhill J."/>
            <person name="Rea M.C."/>
            <person name="O'Sullivan O."/>
            <person name="Ritari J."/>
            <person name="Douillard F.P."/>
            <person name="Paul Ross R."/>
            <person name="Yang R."/>
            <person name="Briner A.E."/>
            <person name="Felis G.E."/>
            <person name="de Vos W.M."/>
            <person name="Barrangou R."/>
            <person name="Klaenhammer T.R."/>
            <person name="Caufield P.W."/>
            <person name="Cui Y."/>
            <person name="Zhang H."/>
            <person name="O'Toole P.W."/>
        </authorList>
    </citation>
    <scope>NUCLEOTIDE SEQUENCE [LARGE SCALE GENOMIC DNA]</scope>
    <source>
        <strain evidence="8 9">DSM 15353</strain>
    </source>
</reference>
<evidence type="ECO:0000256" key="4">
    <source>
        <dbReference type="ARBA" id="ARBA00022989"/>
    </source>
</evidence>
<protein>
    <submittedName>
        <fullName evidence="7">CidA/LrgA family protein</fullName>
    </submittedName>
    <submittedName>
        <fullName evidence="8">Effector of murein hydrolase LrgA</fullName>
    </submittedName>
</protein>
<dbReference type="GO" id="GO:0005886">
    <property type="term" value="C:plasma membrane"/>
    <property type="evidence" value="ECO:0007669"/>
    <property type="project" value="UniProtKB-SubCell"/>
</dbReference>
<dbReference type="OrthoDB" id="3176438at2"/>
<keyword evidence="2" id="KW-1003">Cell membrane</keyword>
<sequence>MKTMKKEQETKSAPVLFQMMIYAAILFVSQMISSVMPASFPLPTPVIGLVLLYTLLTAHIIKIEWVDSFGSAMISMIGFLFVPSGISLAANLDIMKSQGVQLVLVILLSTIILLVVTAYTARALGWAKQKVSEHKSSAARQVSQSAVGGEKQ</sequence>
<keyword evidence="3 6" id="KW-0812">Transmembrane</keyword>
<reference evidence="7" key="3">
    <citation type="submission" date="2021-09" db="EMBL/GenBank/DDBJ databases">
        <authorList>
            <person name="Gilroy R."/>
        </authorList>
    </citation>
    <scope>NUCLEOTIDE SEQUENCE</scope>
    <source>
        <strain evidence="7">CHK174-6876</strain>
    </source>
</reference>
<evidence type="ECO:0000256" key="2">
    <source>
        <dbReference type="ARBA" id="ARBA00022475"/>
    </source>
</evidence>
<dbReference type="PANTHER" id="PTHR33931">
    <property type="entry name" value="HOLIN-LIKE PROTEIN CIDA-RELATED"/>
    <property type="match status" value="1"/>
</dbReference>
<dbReference type="AlphaFoldDB" id="A0A0R2JV13"/>
<gene>
    <name evidence="8" type="ORF">IV43_GL002276</name>
    <name evidence="7" type="ORF">K8V00_01180</name>
</gene>
<feature type="transmembrane region" description="Helical" evidence="6">
    <location>
        <begin position="102"/>
        <end position="121"/>
    </location>
</feature>
<dbReference type="InterPro" id="IPR005538">
    <property type="entry name" value="LrgA/CidA"/>
</dbReference>
<accession>A0A0R2JV13</accession>